<evidence type="ECO:0000313" key="3">
    <source>
        <dbReference type="Proteomes" id="UP000054217"/>
    </source>
</evidence>
<dbReference type="Proteomes" id="UP000054217">
    <property type="component" value="Unassembled WGS sequence"/>
</dbReference>
<name>A0A0C3NKK5_PISTI</name>
<dbReference type="STRING" id="870435.A0A0C3NKK5"/>
<keyword evidence="3" id="KW-1185">Reference proteome</keyword>
<accession>A0A0C3NKK5</accession>
<protein>
    <submittedName>
        <fullName evidence="2">Uncharacterized protein</fullName>
    </submittedName>
</protein>
<reference evidence="3" key="2">
    <citation type="submission" date="2015-01" db="EMBL/GenBank/DDBJ databases">
        <title>Evolutionary Origins and Diversification of the Mycorrhizal Mutualists.</title>
        <authorList>
            <consortium name="DOE Joint Genome Institute"/>
            <consortium name="Mycorrhizal Genomics Consortium"/>
            <person name="Kohler A."/>
            <person name="Kuo A."/>
            <person name="Nagy L.G."/>
            <person name="Floudas D."/>
            <person name="Copeland A."/>
            <person name="Barry K.W."/>
            <person name="Cichocki N."/>
            <person name="Veneault-Fourrey C."/>
            <person name="LaButti K."/>
            <person name="Lindquist E.A."/>
            <person name="Lipzen A."/>
            <person name="Lundell T."/>
            <person name="Morin E."/>
            <person name="Murat C."/>
            <person name="Riley R."/>
            <person name="Ohm R."/>
            <person name="Sun H."/>
            <person name="Tunlid A."/>
            <person name="Henrissat B."/>
            <person name="Grigoriev I.V."/>
            <person name="Hibbett D.S."/>
            <person name="Martin F."/>
        </authorList>
    </citation>
    <scope>NUCLEOTIDE SEQUENCE [LARGE SCALE GENOMIC DNA]</scope>
    <source>
        <strain evidence="3">Marx 270</strain>
    </source>
</reference>
<dbReference type="HOGENOM" id="CLU_195467_0_0_1"/>
<evidence type="ECO:0000313" key="2">
    <source>
        <dbReference type="EMBL" id="KIO01480.1"/>
    </source>
</evidence>
<gene>
    <name evidence="2" type="ORF">M404DRAFT_961993</name>
</gene>
<proteinExistence type="predicted"/>
<feature type="signal peptide" evidence="1">
    <location>
        <begin position="1"/>
        <end position="23"/>
    </location>
</feature>
<organism evidence="2 3">
    <name type="scientific">Pisolithus tinctorius Marx 270</name>
    <dbReference type="NCBI Taxonomy" id="870435"/>
    <lineage>
        <taxon>Eukaryota</taxon>
        <taxon>Fungi</taxon>
        <taxon>Dikarya</taxon>
        <taxon>Basidiomycota</taxon>
        <taxon>Agaricomycotina</taxon>
        <taxon>Agaricomycetes</taxon>
        <taxon>Agaricomycetidae</taxon>
        <taxon>Boletales</taxon>
        <taxon>Sclerodermatineae</taxon>
        <taxon>Pisolithaceae</taxon>
        <taxon>Pisolithus</taxon>
    </lineage>
</organism>
<dbReference type="InParanoid" id="A0A0C3NKK5"/>
<keyword evidence="1" id="KW-0732">Signal</keyword>
<sequence>MIWGTCLMLGGPLLWLTINPVDLHNPIAQVFAGENIDLNQFNAQLGPDSNQHAENIAANPYAAA</sequence>
<dbReference type="OrthoDB" id="432234at2759"/>
<reference evidence="2 3" key="1">
    <citation type="submission" date="2014-04" db="EMBL/GenBank/DDBJ databases">
        <authorList>
            <consortium name="DOE Joint Genome Institute"/>
            <person name="Kuo A."/>
            <person name="Kohler A."/>
            <person name="Costa M.D."/>
            <person name="Nagy L.G."/>
            <person name="Floudas D."/>
            <person name="Copeland A."/>
            <person name="Barry K.W."/>
            <person name="Cichocki N."/>
            <person name="Veneault-Fourrey C."/>
            <person name="LaButti K."/>
            <person name="Lindquist E.A."/>
            <person name="Lipzen A."/>
            <person name="Lundell T."/>
            <person name="Morin E."/>
            <person name="Murat C."/>
            <person name="Sun H."/>
            <person name="Tunlid A."/>
            <person name="Henrissat B."/>
            <person name="Grigoriev I.V."/>
            <person name="Hibbett D.S."/>
            <person name="Martin F."/>
            <person name="Nordberg H.P."/>
            <person name="Cantor M.N."/>
            <person name="Hua S.X."/>
        </authorList>
    </citation>
    <scope>NUCLEOTIDE SEQUENCE [LARGE SCALE GENOMIC DNA]</scope>
    <source>
        <strain evidence="2 3">Marx 270</strain>
    </source>
</reference>
<evidence type="ECO:0000256" key="1">
    <source>
        <dbReference type="SAM" id="SignalP"/>
    </source>
</evidence>
<dbReference type="AlphaFoldDB" id="A0A0C3NKK5"/>
<dbReference type="EMBL" id="KN831988">
    <property type="protein sequence ID" value="KIO01480.1"/>
    <property type="molecule type" value="Genomic_DNA"/>
</dbReference>
<feature type="chain" id="PRO_5002167458" evidence="1">
    <location>
        <begin position="24"/>
        <end position="64"/>
    </location>
</feature>